<proteinExistence type="inferred from homology"/>
<evidence type="ECO:0000256" key="6">
    <source>
        <dbReference type="SAM" id="MobiDB-lite"/>
    </source>
</evidence>
<dbReference type="AlphaFoldDB" id="A0ABC8WAY7"/>
<dbReference type="Gene3D" id="1.10.20.10">
    <property type="entry name" value="Histone, subunit A"/>
    <property type="match status" value="1"/>
</dbReference>
<dbReference type="Proteomes" id="UP001497457">
    <property type="component" value="Chromosome 12b"/>
</dbReference>
<gene>
    <name evidence="8" type="ORF">URODEC1_LOCUS11976</name>
</gene>
<dbReference type="SUPFAM" id="SSF47113">
    <property type="entry name" value="Histone-fold"/>
    <property type="match status" value="1"/>
</dbReference>
<sequence length="458" mass="50197">MDHRIDIRSPPRKPMPVSQQEMIDDFWRKRQVEIEEIQDFGDRAIPMTRVKKFICDGKGKMMMTFDTPSFLTKACEIFVQEIAFRAWMCANSHHRSIILDSDIAEAISSTQTYDFLNDILNAHQEEHQSCPYPEPTKKCHDRSWTNRPSSSQHLPPHQNQLPQFSSQFTGYLPSFHIPPPMPQTYGHRVPLPLASLPHEASSILATRGTPTPIVSGIILPTNYMPNGLGSFGNTSNNVVSSGVMNNHPLVLPRAIVKYMSMVASTSVYGVGSTSSSNVASRDGGVAFHCPSTPPITLQLPPTLQIATATNITKENYMDVEVAATKSTIHASSTTNGNGDIYPNATIGVGDGQHQHEEEDTNSLDLNGVHGSIDAQAAAATASMSNDINWDEFDMLDDSLPSVVGEDIIMDEELAPLPNNTSTDDLLLASNIPDFEGFSHVPYLLDDIVSSAGTSNRYS</sequence>
<comment type="subcellular location">
    <subcellularLocation>
        <location evidence="1">Nucleus</location>
    </subcellularLocation>
</comment>
<keyword evidence="2" id="KW-0805">Transcription regulation</keyword>
<feature type="domain" description="Core Histone H2A/H2B/H3" evidence="7">
    <location>
        <begin position="39"/>
        <end position="107"/>
    </location>
</feature>
<evidence type="ECO:0000313" key="8">
    <source>
        <dbReference type="EMBL" id="CAL4906130.1"/>
    </source>
</evidence>
<evidence type="ECO:0000256" key="1">
    <source>
        <dbReference type="ARBA" id="ARBA00004123"/>
    </source>
</evidence>
<comment type="similarity">
    <text evidence="5">Belongs to the NFYC/HAP5 subunit family.</text>
</comment>
<dbReference type="InterPro" id="IPR007125">
    <property type="entry name" value="H2A/H2B/H3"/>
</dbReference>
<evidence type="ECO:0000256" key="5">
    <source>
        <dbReference type="ARBA" id="ARBA00038129"/>
    </source>
</evidence>
<evidence type="ECO:0000313" key="9">
    <source>
        <dbReference type="Proteomes" id="UP001497457"/>
    </source>
</evidence>
<accession>A0ABC8WAY7</accession>
<keyword evidence="4" id="KW-0539">Nucleus</keyword>
<dbReference type="PANTHER" id="PTHR10252:SF143">
    <property type="entry name" value="OS01G0102400 PROTEIN"/>
    <property type="match status" value="1"/>
</dbReference>
<evidence type="ECO:0000256" key="2">
    <source>
        <dbReference type="ARBA" id="ARBA00023015"/>
    </source>
</evidence>
<evidence type="ECO:0000256" key="4">
    <source>
        <dbReference type="ARBA" id="ARBA00023242"/>
    </source>
</evidence>
<dbReference type="CDD" id="cd22908">
    <property type="entry name" value="HFD_NFYC-like"/>
    <property type="match status" value="1"/>
</dbReference>
<dbReference type="Pfam" id="PF00125">
    <property type="entry name" value="Histone"/>
    <property type="match status" value="1"/>
</dbReference>
<feature type="region of interest" description="Disordered" evidence="6">
    <location>
        <begin position="127"/>
        <end position="160"/>
    </location>
</feature>
<evidence type="ECO:0000259" key="7">
    <source>
        <dbReference type="Pfam" id="PF00125"/>
    </source>
</evidence>
<protein>
    <recommendedName>
        <fullName evidence="7">Core Histone H2A/H2B/H3 domain-containing protein</fullName>
    </recommendedName>
</protein>
<keyword evidence="9" id="KW-1185">Reference proteome</keyword>
<dbReference type="EMBL" id="OZ075122">
    <property type="protein sequence ID" value="CAL4906130.1"/>
    <property type="molecule type" value="Genomic_DNA"/>
</dbReference>
<reference evidence="8" key="1">
    <citation type="submission" date="2024-10" db="EMBL/GenBank/DDBJ databases">
        <authorList>
            <person name="Ryan C."/>
        </authorList>
    </citation>
    <scope>NUCLEOTIDE SEQUENCE [LARGE SCALE GENOMIC DNA]</scope>
</reference>
<dbReference type="GO" id="GO:0005634">
    <property type="term" value="C:nucleus"/>
    <property type="evidence" value="ECO:0007669"/>
    <property type="project" value="UniProtKB-SubCell"/>
</dbReference>
<keyword evidence="3" id="KW-0804">Transcription</keyword>
<name>A0ABC8WAY7_9POAL</name>
<dbReference type="InterPro" id="IPR009072">
    <property type="entry name" value="Histone-fold"/>
</dbReference>
<dbReference type="PANTHER" id="PTHR10252">
    <property type="entry name" value="HISTONE-LIKE TRANSCRIPTION FACTOR CCAAT-RELATED"/>
    <property type="match status" value="1"/>
</dbReference>
<dbReference type="InterPro" id="IPR050568">
    <property type="entry name" value="Transcr_DNA_Rep_Reg"/>
</dbReference>
<evidence type="ECO:0000256" key="3">
    <source>
        <dbReference type="ARBA" id="ARBA00023163"/>
    </source>
</evidence>
<feature type="compositionally biased region" description="Basic and acidic residues" evidence="6">
    <location>
        <begin position="135"/>
        <end position="144"/>
    </location>
</feature>
<organism evidence="8 9">
    <name type="scientific">Urochloa decumbens</name>
    <dbReference type="NCBI Taxonomy" id="240449"/>
    <lineage>
        <taxon>Eukaryota</taxon>
        <taxon>Viridiplantae</taxon>
        <taxon>Streptophyta</taxon>
        <taxon>Embryophyta</taxon>
        <taxon>Tracheophyta</taxon>
        <taxon>Spermatophyta</taxon>
        <taxon>Magnoliopsida</taxon>
        <taxon>Liliopsida</taxon>
        <taxon>Poales</taxon>
        <taxon>Poaceae</taxon>
        <taxon>PACMAD clade</taxon>
        <taxon>Panicoideae</taxon>
        <taxon>Panicodae</taxon>
        <taxon>Paniceae</taxon>
        <taxon>Melinidinae</taxon>
        <taxon>Urochloa</taxon>
    </lineage>
</organism>